<name>A0A183U6C5_TOXCA</name>
<reference evidence="3" key="1">
    <citation type="submission" date="2016-06" db="UniProtKB">
        <authorList>
            <consortium name="WormBaseParasite"/>
        </authorList>
    </citation>
    <scope>IDENTIFICATION</scope>
</reference>
<sequence length="120" mass="13039">MPRLMNVLICLPPRATSPALAFVLQPLSCPPRNDFLSQFGVWWRIAPNAVPPPLHVSRPFAPLGATTVTTALRDPLSNAAAQCPYIKTVNTFLCLPERSHIALSLLEATGRIVGSILERS</sequence>
<evidence type="ECO:0000313" key="2">
    <source>
        <dbReference type="Proteomes" id="UP000050794"/>
    </source>
</evidence>
<evidence type="ECO:0000313" key="3">
    <source>
        <dbReference type="WBParaSite" id="TCNE_0000404501-mRNA-1"/>
    </source>
</evidence>
<accession>A0A183U6C5</accession>
<dbReference type="EMBL" id="UYWY01006100">
    <property type="protein sequence ID" value="VDM29763.1"/>
    <property type="molecule type" value="Genomic_DNA"/>
</dbReference>
<reference evidence="1 2" key="2">
    <citation type="submission" date="2018-11" db="EMBL/GenBank/DDBJ databases">
        <authorList>
            <consortium name="Pathogen Informatics"/>
        </authorList>
    </citation>
    <scope>NUCLEOTIDE SEQUENCE [LARGE SCALE GENOMIC DNA]</scope>
</reference>
<dbReference type="AlphaFoldDB" id="A0A183U6C5"/>
<evidence type="ECO:0000313" key="1">
    <source>
        <dbReference type="EMBL" id="VDM29763.1"/>
    </source>
</evidence>
<protein>
    <submittedName>
        <fullName evidence="3">Secreted protein</fullName>
    </submittedName>
</protein>
<proteinExistence type="predicted"/>
<gene>
    <name evidence="1" type="ORF">TCNE_LOCUS4046</name>
</gene>
<dbReference type="WBParaSite" id="TCNE_0000404501-mRNA-1">
    <property type="protein sequence ID" value="TCNE_0000404501-mRNA-1"/>
    <property type="gene ID" value="TCNE_0000404501"/>
</dbReference>
<keyword evidence="2" id="KW-1185">Reference proteome</keyword>
<dbReference type="Proteomes" id="UP000050794">
    <property type="component" value="Unassembled WGS sequence"/>
</dbReference>
<organism evidence="2 3">
    <name type="scientific">Toxocara canis</name>
    <name type="common">Canine roundworm</name>
    <dbReference type="NCBI Taxonomy" id="6265"/>
    <lineage>
        <taxon>Eukaryota</taxon>
        <taxon>Metazoa</taxon>
        <taxon>Ecdysozoa</taxon>
        <taxon>Nematoda</taxon>
        <taxon>Chromadorea</taxon>
        <taxon>Rhabditida</taxon>
        <taxon>Spirurina</taxon>
        <taxon>Ascaridomorpha</taxon>
        <taxon>Ascaridoidea</taxon>
        <taxon>Toxocaridae</taxon>
        <taxon>Toxocara</taxon>
    </lineage>
</organism>